<evidence type="ECO:0000256" key="10">
    <source>
        <dbReference type="ARBA" id="ARBA00035861"/>
    </source>
</evidence>
<keyword evidence="4" id="KW-0235">DNA replication</keyword>
<protein>
    <recommendedName>
        <fullName evidence="13">8-oxo-dGTP diphosphatase</fullName>
        <ecNumber evidence="12">3.6.1.55</ecNumber>
    </recommendedName>
    <alternativeName>
        <fullName evidence="16">7,8-dihydro-8-oxoguanine-triphosphatase</fullName>
    </alternativeName>
    <alternativeName>
        <fullName evidence="15">Mutator protein MutT</fullName>
    </alternativeName>
    <alternativeName>
        <fullName evidence="14">dGTP pyrophosphohydrolase</fullName>
    </alternativeName>
</protein>
<evidence type="ECO:0000256" key="9">
    <source>
        <dbReference type="ARBA" id="ARBA00023204"/>
    </source>
</evidence>
<evidence type="ECO:0000256" key="16">
    <source>
        <dbReference type="ARBA" id="ARBA00042798"/>
    </source>
</evidence>
<feature type="domain" description="Nudix hydrolase" evidence="17">
    <location>
        <begin position="28"/>
        <end position="157"/>
    </location>
</feature>
<dbReference type="InterPro" id="IPR047127">
    <property type="entry name" value="MutT-like"/>
</dbReference>
<evidence type="ECO:0000256" key="15">
    <source>
        <dbReference type="ARBA" id="ARBA00041979"/>
    </source>
</evidence>
<keyword evidence="5" id="KW-0479">Metal-binding</keyword>
<evidence type="ECO:0000256" key="14">
    <source>
        <dbReference type="ARBA" id="ARBA00041592"/>
    </source>
</evidence>
<dbReference type="PANTHER" id="PTHR47707">
    <property type="entry name" value="8-OXO-DGTP DIPHOSPHATASE"/>
    <property type="match status" value="1"/>
</dbReference>
<evidence type="ECO:0000256" key="2">
    <source>
        <dbReference type="ARBA" id="ARBA00005582"/>
    </source>
</evidence>
<keyword evidence="3" id="KW-0515">Mutator protein</keyword>
<evidence type="ECO:0000313" key="18">
    <source>
        <dbReference type="EMBL" id="MBO8425427.1"/>
    </source>
</evidence>
<evidence type="ECO:0000256" key="7">
    <source>
        <dbReference type="ARBA" id="ARBA00022801"/>
    </source>
</evidence>
<comment type="catalytic activity">
    <reaction evidence="10">
        <text>8-oxo-dGTP + H2O = 8-oxo-dGMP + diphosphate + H(+)</text>
        <dbReference type="Rhea" id="RHEA:31575"/>
        <dbReference type="ChEBI" id="CHEBI:15377"/>
        <dbReference type="ChEBI" id="CHEBI:15378"/>
        <dbReference type="ChEBI" id="CHEBI:33019"/>
        <dbReference type="ChEBI" id="CHEBI:63224"/>
        <dbReference type="ChEBI" id="CHEBI:77896"/>
        <dbReference type="EC" id="3.6.1.55"/>
    </reaction>
</comment>
<evidence type="ECO:0000256" key="6">
    <source>
        <dbReference type="ARBA" id="ARBA00022763"/>
    </source>
</evidence>
<evidence type="ECO:0000256" key="12">
    <source>
        <dbReference type="ARBA" id="ARBA00038905"/>
    </source>
</evidence>
<dbReference type="GO" id="GO:0006260">
    <property type="term" value="P:DNA replication"/>
    <property type="evidence" value="ECO:0007669"/>
    <property type="project" value="UniProtKB-KW"/>
</dbReference>
<gene>
    <name evidence="18" type="ORF">IAC69_03030</name>
</gene>
<evidence type="ECO:0000313" key="19">
    <source>
        <dbReference type="Proteomes" id="UP000823630"/>
    </source>
</evidence>
<evidence type="ECO:0000256" key="3">
    <source>
        <dbReference type="ARBA" id="ARBA00022457"/>
    </source>
</evidence>
<accession>A0A9D9DEU9</accession>
<dbReference type="InterPro" id="IPR000086">
    <property type="entry name" value="NUDIX_hydrolase_dom"/>
</dbReference>
<dbReference type="SUPFAM" id="SSF55811">
    <property type="entry name" value="Nudix"/>
    <property type="match status" value="1"/>
</dbReference>
<evidence type="ECO:0000256" key="13">
    <source>
        <dbReference type="ARBA" id="ARBA00040794"/>
    </source>
</evidence>
<dbReference type="GO" id="GO:0044716">
    <property type="term" value="F:8-oxo-GDP phosphatase activity"/>
    <property type="evidence" value="ECO:0007669"/>
    <property type="project" value="TreeGrafter"/>
</dbReference>
<name>A0A9D9DEU9_9PROT</name>
<evidence type="ECO:0000256" key="11">
    <source>
        <dbReference type="ARBA" id="ARBA00036904"/>
    </source>
</evidence>
<sequence length="172" mass="19542">MSEIIDLYDNARQIIAQGERRAPIPHGLNKLSVQAWFLNSNGEILLQQRPHTMAKYADMWGKTGGGAMAGETSWLACARECCEEIGITPRIENATLVGTFKRKNKFFDVWLIEQDVNLADIIMQPDEVQSVQWATPGRISEMRAHGQIIPSSCDGYEILIKYLRRIYPNKFD</sequence>
<dbReference type="AlphaFoldDB" id="A0A9D9DEU9"/>
<dbReference type="GO" id="GO:0035539">
    <property type="term" value="F:8-oxo-7,8-dihydrodeoxyguanosine triphosphate pyrophosphatase activity"/>
    <property type="evidence" value="ECO:0007669"/>
    <property type="project" value="UniProtKB-EC"/>
</dbReference>
<dbReference type="Pfam" id="PF00293">
    <property type="entry name" value="NUDIX"/>
    <property type="match status" value="1"/>
</dbReference>
<dbReference type="PROSITE" id="PS51462">
    <property type="entry name" value="NUDIX"/>
    <property type="match status" value="1"/>
</dbReference>
<evidence type="ECO:0000256" key="5">
    <source>
        <dbReference type="ARBA" id="ARBA00022723"/>
    </source>
</evidence>
<comment type="catalytic activity">
    <reaction evidence="11">
        <text>8-oxo-GTP + H2O = 8-oxo-GMP + diphosphate + H(+)</text>
        <dbReference type="Rhea" id="RHEA:67616"/>
        <dbReference type="ChEBI" id="CHEBI:15377"/>
        <dbReference type="ChEBI" id="CHEBI:15378"/>
        <dbReference type="ChEBI" id="CHEBI:33019"/>
        <dbReference type="ChEBI" id="CHEBI:143553"/>
        <dbReference type="ChEBI" id="CHEBI:145694"/>
    </reaction>
</comment>
<dbReference type="PANTHER" id="PTHR47707:SF1">
    <property type="entry name" value="NUDIX HYDROLASE FAMILY PROTEIN"/>
    <property type="match status" value="1"/>
</dbReference>
<keyword evidence="7" id="KW-0378">Hydrolase</keyword>
<proteinExistence type="inferred from homology"/>
<keyword evidence="6" id="KW-0227">DNA damage</keyword>
<dbReference type="Gene3D" id="3.90.79.10">
    <property type="entry name" value="Nucleoside Triphosphate Pyrophosphohydrolase"/>
    <property type="match status" value="1"/>
</dbReference>
<dbReference type="GO" id="GO:0006281">
    <property type="term" value="P:DNA repair"/>
    <property type="evidence" value="ECO:0007669"/>
    <property type="project" value="UniProtKB-KW"/>
</dbReference>
<keyword evidence="9" id="KW-0234">DNA repair</keyword>
<evidence type="ECO:0000256" key="8">
    <source>
        <dbReference type="ARBA" id="ARBA00022842"/>
    </source>
</evidence>
<evidence type="ECO:0000256" key="1">
    <source>
        <dbReference type="ARBA" id="ARBA00001946"/>
    </source>
</evidence>
<comment type="caution">
    <text evidence="18">The sequence shown here is derived from an EMBL/GenBank/DDBJ whole genome shotgun (WGS) entry which is preliminary data.</text>
</comment>
<keyword evidence="8" id="KW-0460">Magnesium</keyword>
<organism evidence="18 19">
    <name type="scientific">Candidatus Enterousia avistercoris</name>
    <dbReference type="NCBI Taxonomy" id="2840788"/>
    <lineage>
        <taxon>Bacteria</taxon>
        <taxon>Pseudomonadati</taxon>
        <taxon>Pseudomonadota</taxon>
        <taxon>Alphaproteobacteria</taxon>
        <taxon>Candidatus Enterousia</taxon>
    </lineage>
</organism>
<dbReference type="EC" id="3.6.1.55" evidence="12"/>
<dbReference type="InterPro" id="IPR015797">
    <property type="entry name" value="NUDIX_hydrolase-like_dom_sf"/>
</dbReference>
<comment type="cofactor">
    <cofactor evidence="1">
        <name>Mg(2+)</name>
        <dbReference type="ChEBI" id="CHEBI:18420"/>
    </cofactor>
</comment>
<evidence type="ECO:0000259" key="17">
    <source>
        <dbReference type="PROSITE" id="PS51462"/>
    </source>
</evidence>
<dbReference type="GO" id="GO:0046872">
    <property type="term" value="F:metal ion binding"/>
    <property type="evidence" value="ECO:0007669"/>
    <property type="project" value="UniProtKB-KW"/>
</dbReference>
<reference evidence="18" key="1">
    <citation type="submission" date="2020-10" db="EMBL/GenBank/DDBJ databases">
        <authorList>
            <person name="Gilroy R."/>
        </authorList>
    </citation>
    <scope>NUCLEOTIDE SEQUENCE</scope>
    <source>
        <strain evidence="18">8207</strain>
    </source>
</reference>
<evidence type="ECO:0000256" key="4">
    <source>
        <dbReference type="ARBA" id="ARBA00022705"/>
    </source>
</evidence>
<dbReference type="EMBL" id="JADINC010000049">
    <property type="protein sequence ID" value="MBO8425427.1"/>
    <property type="molecule type" value="Genomic_DNA"/>
</dbReference>
<dbReference type="GO" id="GO:0044715">
    <property type="term" value="F:8-oxo-dGDP phosphatase activity"/>
    <property type="evidence" value="ECO:0007669"/>
    <property type="project" value="TreeGrafter"/>
</dbReference>
<comment type="similarity">
    <text evidence="2">Belongs to the Nudix hydrolase family.</text>
</comment>
<dbReference type="Proteomes" id="UP000823630">
    <property type="component" value="Unassembled WGS sequence"/>
</dbReference>
<reference evidence="18" key="2">
    <citation type="journal article" date="2021" name="PeerJ">
        <title>Extensive microbial diversity within the chicken gut microbiome revealed by metagenomics and culture.</title>
        <authorList>
            <person name="Gilroy R."/>
            <person name="Ravi A."/>
            <person name="Getino M."/>
            <person name="Pursley I."/>
            <person name="Horton D.L."/>
            <person name="Alikhan N.F."/>
            <person name="Baker D."/>
            <person name="Gharbi K."/>
            <person name="Hall N."/>
            <person name="Watson M."/>
            <person name="Adriaenssens E.M."/>
            <person name="Foster-Nyarko E."/>
            <person name="Jarju S."/>
            <person name="Secka A."/>
            <person name="Antonio M."/>
            <person name="Oren A."/>
            <person name="Chaudhuri R.R."/>
            <person name="La Ragione R."/>
            <person name="Hildebrand F."/>
            <person name="Pallen M.J."/>
        </authorList>
    </citation>
    <scope>NUCLEOTIDE SEQUENCE</scope>
    <source>
        <strain evidence="18">8207</strain>
    </source>
</reference>
<dbReference type="GO" id="GO:0008413">
    <property type="term" value="F:8-oxo-7,8-dihydroguanosine triphosphate pyrophosphatase activity"/>
    <property type="evidence" value="ECO:0007669"/>
    <property type="project" value="TreeGrafter"/>
</dbReference>